<sequence length="71" mass="7277">MESAKQAVNYVAESVQGAISGVSKEANKEVAKDSNASVGTRLTAAKDAVGDAINESGHNAKAEVHKEAAQH</sequence>
<keyword evidence="2" id="KW-1185">Reference proteome</keyword>
<dbReference type="PANTHER" id="PTHR38789:SF1">
    <property type="entry name" value="GLUCOSE-REPRESSIBLE GENE PROTEIN-RELATED"/>
    <property type="match status" value="1"/>
</dbReference>
<accession>A0A0A1TK74</accession>
<evidence type="ECO:0000313" key="2">
    <source>
        <dbReference type="Proteomes" id="UP000039046"/>
    </source>
</evidence>
<dbReference type="PANTHER" id="PTHR38789">
    <property type="entry name" value="REPRESSIBLE PROTEIN GRG1, PUTATIVE (AFU_ORTHOLOGUE AFUA_5G14210)-RELATED"/>
    <property type="match status" value="1"/>
</dbReference>
<dbReference type="AlphaFoldDB" id="A0A0A1TK74"/>
<dbReference type="Proteomes" id="UP000039046">
    <property type="component" value="Unassembled WGS sequence"/>
</dbReference>
<dbReference type="Pfam" id="PF11034">
    <property type="entry name" value="Grg1"/>
    <property type="match status" value="1"/>
</dbReference>
<protein>
    <submittedName>
        <fullName evidence="1">Putative Grg1 protein</fullName>
    </submittedName>
</protein>
<gene>
    <name evidence="1" type="ORF">VHEMI06878</name>
</gene>
<reference evidence="1 2" key="1">
    <citation type="journal article" date="2015" name="Genome Announc.">
        <title>Draft Genome Sequence and Gene Annotation of the Entomopathogenic Fungus Verticillium hemipterigenum.</title>
        <authorList>
            <person name="Horn F."/>
            <person name="Habel A."/>
            <person name="Scharf D.H."/>
            <person name="Dworschak J."/>
            <person name="Brakhage A.A."/>
            <person name="Guthke R."/>
            <person name="Hertweck C."/>
            <person name="Linde J."/>
        </authorList>
    </citation>
    <scope>NUCLEOTIDE SEQUENCE [LARGE SCALE GENOMIC DNA]</scope>
</reference>
<dbReference type="HOGENOM" id="CLU_179513_0_0_1"/>
<evidence type="ECO:0000313" key="1">
    <source>
        <dbReference type="EMBL" id="CEJ91145.1"/>
    </source>
</evidence>
<name>A0A0A1TK74_9HYPO</name>
<organism evidence="1 2">
    <name type="scientific">[Torrubiella] hemipterigena</name>
    <dbReference type="NCBI Taxonomy" id="1531966"/>
    <lineage>
        <taxon>Eukaryota</taxon>
        <taxon>Fungi</taxon>
        <taxon>Dikarya</taxon>
        <taxon>Ascomycota</taxon>
        <taxon>Pezizomycotina</taxon>
        <taxon>Sordariomycetes</taxon>
        <taxon>Hypocreomycetidae</taxon>
        <taxon>Hypocreales</taxon>
        <taxon>Clavicipitaceae</taxon>
        <taxon>Clavicipitaceae incertae sedis</taxon>
        <taxon>'Torrubiella' clade</taxon>
    </lineage>
</organism>
<proteinExistence type="predicted"/>
<dbReference type="InterPro" id="IPR020100">
    <property type="entry name" value="Glc-repressible_Grg1"/>
</dbReference>
<dbReference type="OrthoDB" id="10039103at2759"/>
<dbReference type="EMBL" id="CDHN01000003">
    <property type="protein sequence ID" value="CEJ91145.1"/>
    <property type="molecule type" value="Genomic_DNA"/>
</dbReference>